<feature type="signal peptide" evidence="2">
    <location>
        <begin position="1"/>
        <end position="29"/>
    </location>
</feature>
<gene>
    <name evidence="3" type="ORF">IW261DRAFT_1428195</name>
</gene>
<dbReference type="AlphaFoldDB" id="A0AA39T3P2"/>
<evidence type="ECO:0000313" key="3">
    <source>
        <dbReference type="EMBL" id="KAK0462176.1"/>
    </source>
</evidence>
<protein>
    <recommendedName>
        <fullName evidence="5">F-box domain-containing protein</fullName>
    </recommendedName>
</protein>
<evidence type="ECO:0000256" key="2">
    <source>
        <dbReference type="SAM" id="SignalP"/>
    </source>
</evidence>
<proteinExistence type="predicted"/>
<name>A0AA39T3P2_9AGAR</name>
<keyword evidence="4" id="KW-1185">Reference proteome</keyword>
<dbReference type="SUPFAM" id="SSF52047">
    <property type="entry name" value="RNI-like"/>
    <property type="match status" value="1"/>
</dbReference>
<feature type="region of interest" description="Disordered" evidence="1">
    <location>
        <begin position="314"/>
        <end position="339"/>
    </location>
</feature>
<evidence type="ECO:0000256" key="1">
    <source>
        <dbReference type="SAM" id="MobiDB-lite"/>
    </source>
</evidence>
<evidence type="ECO:0000313" key="4">
    <source>
        <dbReference type="Proteomes" id="UP001175227"/>
    </source>
</evidence>
<keyword evidence="2" id="KW-0732">Signal</keyword>
<reference evidence="3" key="1">
    <citation type="submission" date="2023-06" db="EMBL/GenBank/DDBJ databases">
        <authorList>
            <consortium name="Lawrence Berkeley National Laboratory"/>
            <person name="Ahrendt S."/>
            <person name="Sahu N."/>
            <person name="Indic B."/>
            <person name="Wong-Bajracharya J."/>
            <person name="Merenyi Z."/>
            <person name="Ke H.-M."/>
            <person name="Monk M."/>
            <person name="Kocsube S."/>
            <person name="Drula E."/>
            <person name="Lipzen A."/>
            <person name="Balint B."/>
            <person name="Henrissat B."/>
            <person name="Andreopoulos B."/>
            <person name="Martin F.M."/>
            <person name="Harder C.B."/>
            <person name="Rigling D."/>
            <person name="Ford K.L."/>
            <person name="Foster G.D."/>
            <person name="Pangilinan J."/>
            <person name="Papanicolaou A."/>
            <person name="Barry K."/>
            <person name="LaButti K."/>
            <person name="Viragh M."/>
            <person name="Koriabine M."/>
            <person name="Yan M."/>
            <person name="Riley R."/>
            <person name="Champramary S."/>
            <person name="Plett K.L."/>
            <person name="Tsai I.J."/>
            <person name="Slot J."/>
            <person name="Sipos G."/>
            <person name="Plett J."/>
            <person name="Nagy L.G."/>
            <person name="Grigoriev I.V."/>
        </authorList>
    </citation>
    <scope>NUCLEOTIDE SEQUENCE</scope>
    <source>
        <strain evidence="3">ICMP 16352</strain>
    </source>
</reference>
<organism evidence="3 4">
    <name type="scientific">Armillaria novae-zelandiae</name>
    <dbReference type="NCBI Taxonomy" id="153914"/>
    <lineage>
        <taxon>Eukaryota</taxon>
        <taxon>Fungi</taxon>
        <taxon>Dikarya</taxon>
        <taxon>Basidiomycota</taxon>
        <taxon>Agaricomycotina</taxon>
        <taxon>Agaricomycetes</taxon>
        <taxon>Agaricomycetidae</taxon>
        <taxon>Agaricales</taxon>
        <taxon>Marasmiineae</taxon>
        <taxon>Physalacriaceae</taxon>
        <taxon>Armillaria</taxon>
    </lineage>
</organism>
<dbReference type="InterPro" id="IPR032675">
    <property type="entry name" value="LRR_dom_sf"/>
</dbReference>
<dbReference type="EMBL" id="JAUEPR010000131">
    <property type="protein sequence ID" value="KAK0462176.1"/>
    <property type="molecule type" value="Genomic_DNA"/>
</dbReference>
<accession>A0AA39T3P2</accession>
<feature type="compositionally biased region" description="Low complexity" evidence="1">
    <location>
        <begin position="314"/>
        <end position="323"/>
    </location>
</feature>
<dbReference type="Gene3D" id="3.80.10.10">
    <property type="entry name" value="Ribonuclease Inhibitor"/>
    <property type="match status" value="1"/>
</dbReference>
<comment type="caution">
    <text evidence="3">The sequence shown here is derived from an EMBL/GenBank/DDBJ whole genome shotgun (WGS) entry which is preliminary data.</text>
</comment>
<feature type="chain" id="PRO_5041348408" description="F-box domain-containing protein" evidence="2">
    <location>
        <begin position="30"/>
        <end position="507"/>
    </location>
</feature>
<sequence length="507" mass="55846">MNHIRKLLLAIRVIGFPILLYCPINPVIQASLETCIEALKVECAPLSHCFNPPPMNSAQLAPVAATAPETVERRAISKIPGEAWMEIFKWTMDGQPPFDISQTHEGPWLLGRVCSAWRDLVIGRSPLWANFKLDVPLPSAQSYCDLLQSVLRRSGGLPLTFSLTIEETSTGIILIPVLVKEIKRWKRASIIAHRSILGLISDEYTELTIADGHTASSEETAPALLELIDLMAFDDTHALWMWSGEVFSNAPRLHSVHLVGVFTEDIPWQQLTDLCIGKIILSDVLNILSHCVKLRHLRLPRGFVMEADLAYSSSSTEGSADTSPEPEEENLAPKEGSFLGGTPQSKITLADLQEVEVFDPEILGHLHAPSSKTLNINATLVFDPDATLNDFTTLSNFFTSCSTIQVLDVAISGFDVNYLEELFPLMPEVHDLRVKVCSIEENFQGGAGHLLDSLKTGLPMLKKLTLDGEGALFSEEKLKDMLETREAEGCGLSRVKISSSLSIRSDD</sequence>
<evidence type="ECO:0008006" key="5">
    <source>
        <dbReference type="Google" id="ProtNLM"/>
    </source>
</evidence>
<dbReference type="Proteomes" id="UP001175227">
    <property type="component" value="Unassembled WGS sequence"/>
</dbReference>